<dbReference type="GO" id="GO:0005737">
    <property type="term" value="C:cytoplasm"/>
    <property type="evidence" value="ECO:0007669"/>
    <property type="project" value="UniProtKB-SubCell"/>
</dbReference>
<dbReference type="InterPro" id="IPR003442">
    <property type="entry name" value="T6A_TsaE"/>
</dbReference>
<dbReference type="AlphaFoldDB" id="A0A0G0Y0E9"/>
<keyword evidence="5" id="KW-0819">tRNA processing</keyword>
<organism evidence="11 12">
    <name type="scientific">Candidatus Curtissbacteria bacterium GW2011_GWA2_41_24</name>
    <dbReference type="NCBI Taxonomy" id="1618411"/>
    <lineage>
        <taxon>Bacteria</taxon>
        <taxon>Candidatus Curtissiibacteriota</taxon>
    </lineage>
</organism>
<keyword evidence="7" id="KW-0547">Nucleotide-binding</keyword>
<comment type="subcellular location">
    <subcellularLocation>
        <location evidence="1">Cytoplasm</location>
    </subcellularLocation>
</comment>
<evidence type="ECO:0000256" key="9">
    <source>
        <dbReference type="ARBA" id="ARBA00022842"/>
    </source>
</evidence>
<dbReference type="Gene3D" id="3.40.50.300">
    <property type="entry name" value="P-loop containing nucleotide triphosphate hydrolases"/>
    <property type="match status" value="1"/>
</dbReference>
<protein>
    <recommendedName>
        <fullName evidence="3">tRNA threonylcarbamoyladenosine biosynthesis protein TsaE</fullName>
    </recommendedName>
    <alternativeName>
        <fullName evidence="10">t(6)A37 threonylcarbamoyladenosine biosynthesis protein TsaE</fullName>
    </alternativeName>
</protein>
<accession>A0A0G0Y0E9</accession>
<evidence type="ECO:0000256" key="3">
    <source>
        <dbReference type="ARBA" id="ARBA00019010"/>
    </source>
</evidence>
<evidence type="ECO:0000256" key="4">
    <source>
        <dbReference type="ARBA" id="ARBA00022490"/>
    </source>
</evidence>
<gene>
    <name evidence="11" type="ORF">UU56_C0027G0009</name>
</gene>
<keyword evidence="8" id="KW-0067">ATP-binding</keyword>
<keyword evidence="6" id="KW-0479">Metal-binding</keyword>
<dbReference type="Proteomes" id="UP000034493">
    <property type="component" value="Unassembled WGS sequence"/>
</dbReference>
<dbReference type="SUPFAM" id="SSF52540">
    <property type="entry name" value="P-loop containing nucleoside triphosphate hydrolases"/>
    <property type="match status" value="1"/>
</dbReference>
<evidence type="ECO:0000256" key="10">
    <source>
        <dbReference type="ARBA" id="ARBA00032441"/>
    </source>
</evidence>
<evidence type="ECO:0000256" key="8">
    <source>
        <dbReference type="ARBA" id="ARBA00022840"/>
    </source>
</evidence>
<dbReference type="EMBL" id="LCBC01000027">
    <property type="protein sequence ID" value="KKS02861.1"/>
    <property type="molecule type" value="Genomic_DNA"/>
</dbReference>
<dbReference type="GO" id="GO:0002949">
    <property type="term" value="P:tRNA threonylcarbamoyladenosine modification"/>
    <property type="evidence" value="ECO:0007669"/>
    <property type="project" value="InterPro"/>
</dbReference>
<reference evidence="11 12" key="1">
    <citation type="journal article" date="2015" name="Nature">
        <title>rRNA introns, odd ribosomes, and small enigmatic genomes across a large radiation of phyla.</title>
        <authorList>
            <person name="Brown C.T."/>
            <person name="Hug L.A."/>
            <person name="Thomas B.C."/>
            <person name="Sharon I."/>
            <person name="Castelle C.J."/>
            <person name="Singh A."/>
            <person name="Wilkins M.J."/>
            <person name="Williams K.H."/>
            <person name="Banfield J.F."/>
        </authorList>
    </citation>
    <scope>NUCLEOTIDE SEQUENCE [LARGE SCALE GENOMIC DNA]</scope>
</reference>
<dbReference type="InterPro" id="IPR027417">
    <property type="entry name" value="P-loop_NTPase"/>
</dbReference>
<keyword evidence="9" id="KW-0460">Magnesium</keyword>
<dbReference type="GO" id="GO:0005524">
    <property type="term" value="F:ATP binding"/>
    <property type="evidence" value="ECO:0007669"/>
    <property type="project" value="UniProtKB-KW"/>
</dbReference>
<dbReference type="NCBIfam" id="TIGR00150">
    <property type="entry name" value="T6A_YjeE"/>
    <property type="match status" value="1"/>
</dbReference>
<evidence type="ECO:0000256" key="5">
    <source>
        <dbReference type="ARBA" id="ARBA00022694"/>
    </source>
</evidence>
<proteinExistence type="inferred from homology"/>
<keyword evidence="4" id="KW-0963">Cytoplasm</keyword>
<name>A0A0G0Y0E9_9BACT</name>
<dbReference type="PATRIC" id="fig|1618411.3.peg.1124"/>
<dbReference type="PANTHER" id="PTHR33540:SF2">
    <property type="entry name" value="TRNA THREONYLCARBAMOYLADENOSINE BIOSYNTHESIS PROTEIN TSAE"/>
    <property type="match status" value="1"/>
</dbReference>
<evidence type="ECO:0000256" key="2">
    <source>
        <dbReference type="ARBA" id="ARBA00007599"/>
    </source>
</evidence>
<evidence type="ECO:0000256" key="1">
    <source>
        <dbReference type="ARBA" id="ARBA00004496"/>
    </source>
</evidence>
<comment type="caution">
    <text evidence="11">The sequence shown here is derived from an EMBL/GenBank/DDBJ whole genome shotgun (WGS) entry which is preliminary data.</text>
</comment>
<sequence length="142" mass="16031">MEVKTNTPFATQKIAQDLAKNLKGGEVIALFGDLGAGKTVFVQGLARGLGIKRRIISPSFVFMRTYPIILSHQTLTFYHLDLYKGESMADLASLGLDEIFSPESVVVLEWADRIKKELPKKRINVFFETIDEKTRRISIKRS</sequence>
<evidence type="ECO:0000256" key="7">
    <source>
        <dbReference type="ARBA" id="ARBA00022741"/>
    </source>
</evidence>
<evidence type="ECO:0000313" key="11">
    <source>
        <dbReference type="EMBL" id="KKS02861.1"/>
    </source>
</evidence>
<comment type="similarity">
    <text evidence="2">Belongs to the TsaE family.</text>
</comment>
<evidence type="ECO:0000313" key="12">
    <source>
        <dbReference type="Proteomes" id="UP000034493"/>
    </source>
</evidence>
<dbReference type="PANTHER" id="PTHR33540">
    <property type="entry name" value="TRNA THREONYLCARBAMOYLADENOSINE BIOSYNTHESIS PROTEIN TSAE"/>
    <property type="match status" value="1"/>
</dbReference>
<dbReference type="Pfam" id="PF02367">
    <property type="entry name" value="TsaE"/>
    <property type="match status" value="1"/>
</dbReference>
<evidence type="ECO:0000256" key="6">
    <source>
        <dbReference type="ARBA" id="ARBA00022723"/>
    </source>
</evidence>
<dbReference type="GO" id="GO:0046872">
    <property type="term" value="F:metal ion binding"/>
    <property type="evidence" value="ECO:0007669"/>
    <property type="project" value="UniProtKB-KW"/>
</dbReference>